<dbReference type="InterPro" id="IPR054160">
    <property type="entry name" value="MrkD_recept-bd"/>
</dbReference>
<keyword evidence="1 2" id="KW-0732">Signal</keyword>
<sequence length="338" mass="35170">MKRLIHFLILVCFAIPHFAFATCIQLKPSQISELLSQGYIAGQPLAVNIPFRESSVSIDPALPVGSVIATGLSPAYATYANFADCTNGGTVSIQYSNATPSVVLGATVYNTNVPGIGFRLTYLRATGVNSPLPFTPSFPAGEPDQVMYGRFGIGSQFEIELVKTGDIASNVNVILNTVGAGVAEGDGSRVVTITGGSINVKVLPSCSVNTSTLNIDFGTFGPRDVSTTSGPTQPVDFTVLCTGPTPPASITAVLSGTPDTEDSSMLKNTGATHLAIRLRDVSTNTIFRPNDPTSTLVHTPQGAMQSPFALEATVLRVGTATPSAGRIQATATVTMTIL</sequence>
<dbReference type="SUPFAM" id="SSF49401">
    <property type="entry name" value="Bacterial adhesins"/>
    <property type="match status" value="1"/>
</dbReference>
<proteinExistence type="predicted"/>
<dbReference type="PANTHER" id="PTHR33420">
    <property type="entry name" value="FIMBRIAL SUBUNIT ELFA-RELATED"/>
    <property type="match status" value="1"/>
</dbReference>
<dbReference type="Proteomes" id="UP000199365">
    <property type="component" value="Unassembled WGS sequence"/>
</dbReference>
<dbReference type="InterPro" id="IPR050263">
    <property type="entry name" value="Bact_Fimbrial_Adh_Pro"/>
</dbReference>
<evidence type="ECO:0000313" key="6">
    <source>
        <dbReference type="Proteomes" id="UP000199365"/>
    </source>
</evidence>
<dbReference type="InterPro" id="IPR036937">
    <property type="entry name" value="Adhesion_dom_fimbrial_sf"/>
</dbReference>
<dbReference type="EMBL" id="FNKX01000003">
    <property type="protein sequence ID" value="SDR58642.1"/>
    <property type="molecule type" value="Genomic_DNA"/>
</dbReference>
<feature type="chain" id="PRO_5011564075" evidence="2">
    <location>
        <begin position="22"/>
        <end position="338"/>
    </location>
</feature>
<organism evidence="5 6">
    <name type="scientific">Paraburkholderia tuberum</name>
    <dbReference type="NCBI Taxonomy" id="157910"/>
    <lineage>
        <taxon>Bacteria</taxon>
        <taxon>Pseudomonadati</taxon>
        <taxon>Pseudomonadota</taxon>
        <taxon>Betaproteobacteria</taxon>
        <taxon>Burkholderiales</taxon>
        <taxon>Burkholderiaceae</taxon>
        <taxon>Paraburkholderia</taxon>
    </lineage>
</organism>
<dbReference type="GO" id="GO:0043709">
    <property type="term" value="P:cell adhesion involved in single-species biofilm formation"/>
    <property type="evidence" value="ECO:0007669"/>
    <property type="project" value="TreeGrafter"/>
</dbReference>
<gene>
    <name evidence="5" type="ORF">SAMN05445850_6604</name>
</gene>
<dbReference type="RefSeq" id="WP_090810714.1">
    <property type="nucleotide sequence ID" value="NZ_FNKX01000003.1"/>
</dbReference>
<dbReference type="GO" id="GO:0009289">
    <property type="term" value="C:pilus"/>
    <property type="evidence" value="ECO:0007669"/>
    <property type="project" value="InterPro"/>
</dbReference>
<dbReference type="InterPro" id="IPR000259">
    <property type="entry name" value="Adhesion_dom_fimbrial"/>
</dbReference>
<keyword evidence="6" id="KW-1185">Reference proteome</keyword>
<feature type="domain" description="Fimbrial-type adhesion" evidence="3">
    <location>
        <begin position="199"/>
        <end position="336"/>
    </location>
</feature>
<protein>
    <submittedName>
        <fullName evidence="5">Pilin (Type 1 fimbria component protein)</fullName>
    </submittedName>
</protein>
<reference evidence="6" key="1">
    <citation type="submission" date="2016-10" db="EMBL/GenBank/DDBJ databases">
        <authorList>
            <person name="Varghese N."/>
            <person name="Submissions S."/>
        </authorList>
    </citation>
    <scope>NUCLEOTIDE SEQUENCE [LARGE SCALE GENOMIC DNA]</scope>
    <source>
        <strain evidence="6">DUS833</strain>
    </source>
</reference>
<accession>A0A1H1K972</accession>
<dbReference type="PANTHER" id="PTHR33420:SF3">
    <property type="entry name" value="FIMBRIAL SUBUNIT ELFA"/>
    <property type="match status" value="1"/>
</dbReference>
<dbReference type="Pfam" id="PF22003">
    <property type="entry name" value="MrkDrd"/>
    <property type="match status" value="1"/>
</dbReference>
<evidence type="ECO:0000256" key="2">
    <source>
        <dbReference type="SAM" id="SignalP"/>
    </source>
</evidence>
<feature type="signal peptide" evidence="2">
    <location>
        <begin position="1"/>
        <end position="21"/>
    </location>
</feature>
<dbReference type="Pfam" id="PF00419">
    <property type="entry name" value="Fimbrial"/>
    <property type="match status" value="1"/>
</dbReference>
<dbReference type="InterPro" id="IPR008966">
    <property type="entry name" value="Adhesion_dom_sf"/>
</dbReference>
<evidence type="ECO:0000259" key="4">
    <source>
        <dbReference type="Pfam" id="PF22003"/>
    </source>
</evidence>
<dbReference type="Gene3D" id="2.60.40.1090">
    <property type="entry name" value="Fimbrial-type adhesion domain"/>
    <property type="match status" value="1"/>
</dbReference>
<dbReference type="Gene3D" id="2.60.40.3310">
    <property type="match status" value="1"/>
</dbReference>
<name>A0A1H1K972_9BURK</name>
<evidence type="ECO:0000256" key="1">
    <source>
        <dbReference type="ARBA" id="ARBA00022729"/>
    </source>
</evidence>
<evidence type="ECO:0000259" key="3">
    <source>
        <dbReference type="Pfam" id="PF00419"/>
    </source>
</evidence>
<dbReference type="STRING" id="157910.SAMN05445850_6604"/>
<feature type="domain" description="MrkD-like receptor binding" evidence="4">
    <location>
        <begin position="56"/>
        <end position="166"/>
    </location>
</feature>
<evidence type="ECO:0000313" key="5">
    <source>
        <dbReference type="EMBL" id="SDR58642.1"/>
    </source>
</evidence>
<dbReference type="AlphaFoldDB" id="A0A1H1K972"/>